<feature type="transmembrane region" description="Helical" evidence="2">
    <location>
        <begin position="20"/>
        <end position="44"/>
    </location>
</feature>
<evidence type="ECO:0000256" key="1">
    <source>
        <dbReference type="ARBA" id="ARBA00006803"/>
    </source>
</evidence>
<comment type="caution">
    <text evidence="3">The sequence shown here is derived from an EMBL/GenBank/DDBJ whole genome shotgun (WGS) entry which is preliminary data.</text>
</comment>
<organism evidence="3 4">
    <name type="scientific">Pristionchus mayeri</name>
    <dbReference type="NCBI Taxonomy" id="1317129"/>
    <lineage>
        <taxon>Eukaryota</taxon>
        <taxon>Metazoa</taxon>
        <taxon>Ecdysozoa</taxon>
        <taxon>Nematoda</taxon>
        <taxon>Chromadorea</taxon>
        <taxon>Rhabditida</taxon>
        <taxon>Rhabditina</taxon>
        <taxon>Diplogasteromorpha</taxon>
        <taxon>Diplogasteroidea</taxon>
        <taxon>Neodiplogasteridae</taxon>
        <taxon>Pristionchus</taxon>
    </lineage>
</organism>
<dbReference type="PANTHER" id="PTHR47521">
    <property type="entry name" value="SERPENTINE RECEPTOR, CLASS E (EPSILON)-RELATED"/>
    <property type="match status" value="1"/>
</dbReference>
<keyword evidence="2" id="KW-0812">Transmembrane</keyword>
<sequence>LLPVAEMLETAGSVAREALFAYSTVLSFLVASDRLIATYTYAWYEKQGASTFLVFLVLGALVETYSITVAVFVVYEMYSIRVHLVFMATGAVVGLVCFCFVFRLNLRLHNRFRPHYFGFSDYSIARSYQISENVLILKVLRKVALETAYYTIPTFVLFLFFVLSTAGSGLDFWRNLAIAGFDLFIALYVL</sequence>
<dbReference type="InterPro" id="IPR052860">
    <property type="entry name" value="NRL-GPCR1"/>
</dbReference>
<accession>A0AAN5CIJ1</accession>
<proteinExistence type="inferred from homology"/>
<dbReference type="Proteomes" id="UP001328107">
    <property type="component" value="Unassembled WGS sequence"/>
</dbReference>
<dbReference type="InterPro" id="IPR004151">
    <property type="entry name" value="7TM_GPCR_serpentine_rcpt_Sre"/>
</dbReference>
<evidence type="ECO:0000313" key="4">
    <source>
        <dbReference type="Proteomes" id="UP001328107"/>
    </source>
</evidence>
<keyword evidence="2" id="KW-1133">Transmembrane helix</keyword>
<dbReference type="GO" id="GO:0007606">
    <property type="term" value="P:sensory perception of chemical stimulus"/>
    <property type="evidence" value="ECO:0007669"/>
    <property type="project" value="InterPro"/>
</dbReference>
<keyword evidence="2" id="KW-0472">Membrane</keyword>
<feature type="transmembrane region" description="Helical" evidence="2">
    <location>
        <begin position="80"/>
        <end position="104"/>
    </location>
</feature>
<keyword evidence="4" id="KW-1185">Reference proteome</keyword>
<dbReference type="PANTHER" id="PTHR47521:SF7">
    <property type="entry name" value="SERPENTINE RECEPTOR CLASS EPSILON-6"/>
    <property type="match status" value="1"/>
</dbReference>
<dbReference type="GO" id="GO:0016020">
    <property type="term" value="C:membrane"/>
    <property type="evidence" value="ECO:0007669"/>
    <property type="project" value="InterPro"/>
</dbReference>
<gene>
    <name evidence="3" type="ORF">PMAYCL1PPCAC_15190</name>
</gene>
<comment type="similarity">
    <text evidence="1">Belongs to the nematode receptor-like protein sre family.</text>
</comment>
<evidence type="ECO:0000256" key="2">
    <source>
        <dbReference type="SAM" id="Phobius"/>
    </source>
</evidence>
<dbReference type="Pfam" id="PF03125">
    <property type="entry name" value="Sre"/>
    <property type="match status" value="1"/>
</dbReference>
<feature type="non-terminal residue" evidence="3">
    <location>
        <position position="1"/>
    </location>
</feature>
<evidence type="ECO:0000313" key="3">
    <source>
        <dbReference type="EMBL" id="GMR44995.1"/>
    </source>
</evidence>
<feature type="non-terminal residue" evidence="3">
    <location>
        <position position="190"/>
    </location>
</feature>
<evidence type="ECO:0008006" key="5">
    <source>
        <dbReference type="Google" id="ProtNLM"/>
    </source>
</evidence>
<name>A0AAN5CIJ1_9BILA</name>
<feature type="transmembrane region" description="Helical" evidence="2">
    <location>
        <begin position="147"/>
        <end position="166"/>
    </location>
</feature>
<protein>
    <recommendedName>
        <fullName evidence="5">G protein-coupled receptor</fullName>
    </recommendedName>
</protein>
<dbReference type="AlphaFoldDB" id="A0AAN5CIJ1"/>
<feature type="transmembrane region" description="Helical" evidence="2">
    <location>
        <begin position="51"/>
        <end position="74"/>
    </location>
</feature>
<dbReference type="EMBL" id="BTRK01000004">
    <property type="protein sequence ID" value="GMR44995.1"/>
    <property type="molecule type" value="Genomic_DNA"/>
</dbReference>
<reference evidence="4" key="1">
    <citation type="submission" date="2022-10" db="EMBL/GenBank/DDBJ databases">
        <title>Genome assembly of Pristionchus species.</title>
        <authorList>
            <person name="Yoshida K."/>
            <person name="Sommer R.J."/>
        </authorList>
    </citation>
    <scope>NUCLEOTIDE SEQUENCE [LARGE SCALE GENOMIC DNA]</scope>
    <source>
        <strain evidence="4">RS5460</strain>
    </source>
</reference>